<sequence length="422" mass="47429">MVRVYRSHFHQFSPNVKLFLVGNAIQGMGLSIYSLLFNLYLKELGFGESVIGNLISTTSLGISLMAIPAAFIVEKFHVKHLVTTGLLCSSIFYFMQILNTDQGSLFAFGLLASMFQALFNISVSPFYLRNSTPEVRVHLFTLNSGLNMGAHLIGYLIGGFLPELVDWVHPSLSQIEVYRTSIMLALGVVFSSNIMFLRIQRVPIPKVKKRLFDGLREKDWNILAKLIIPKLCFAFGGGLIVPFMNLYLKEKFKLGPEMIGVAYAALQFFIFTGIFMTPTIVKRTSQLRFILVSSMLSIPFMVAMGLTGNVGIVLSCFFMRGMLMNMSSPITSMFEMERVREKECVFASAIILFFYHLVYTTSTRLGGYMIEAYDFGPTFYMAGGFYGLAVILYYKFFKKEEKVLKLPAPAPQEEPAPVEKAA</sequence>
<evidence type="ECO:0000256" key="2">
    <source>
        <dbReference type="ARBA" id="ARBA00022989"/>
    </source>
</evidence>
<dbReference type="PANTHER" id="PTHR23525">
    <property type="entry name" value="TRANSPORTER, PUTATIVE-RELATED"/>
    <property type="match status" value="1"/>
</dbReference>
<reference evidence="5 6" key="1">
    <citation type="submission" date="2023-11" db="EMBL/GenBank/DDBJ databases">
        <title>Peredibacter starrii A3.12.</title>
        <authorList>
            <person name="Mitchell R.J."/>
        </authorList>
    </citation>
    <scope>NUCLEOTIDE SEQUENCE [LARGE SCALE GENOMIC DNA]</scope>
    <source>
        <strain evidence="5 6">A3.12</strain>
    </source>
</reference>
<name>A0AAX4HPE1_9BACT</name>
<evidence type="ECO:0000256" key="3">
    <source>
        <dbReference type="ARBA" id="ARBA00023136"/>
    </source>
</evidence>
<dbReference type="RefSeq" id="WP_321395176.1">
    <property type="nucleotide sequence ID" value="NZ_CP139487.1"/>
</dbReference>
<protein>
    <submittedName>
        <fullName evidence="5">MFS transporter</fullName>
    </submittedName>
</protein>
<proteinExistence type="predicted"/>
<organism evidence="5 6">
    <name type="scientific">Peredibacter starrii</name>
    <dbReference type="NCBI Taxonomy" id="28202"/>
    <lineage>
        <taxon>Bacteria</taxon>
        <taxon>Pseudomonadati</taxon>
        <taxon>Bdellovibrionota</taxon>
        <taxon>Bacteriovoracia</taxon>
        <taxon>Bacteriovoracales</taxon>
        <taxon>Bacteriovoracaceae</taxon>
        <taxon>Peredibacter</taxon>
    </lineage>
</organism>
<keyword evidence="3 4" id="KW-0472">Membrane</keyword>
<evidence type="ECO:0000313" key="6">
    <source>
        <dbReference type="Proteomes" id="UP001324634"/>
    </source>
</evidence>
<feature type="transmembrane region" description="Helical" evidence="4">
    <location>
        <begin position="261"/>
        <end position="281"/>
    </location>
</feature>
<dbReference type="EMBL" id="CP139487">
    <property type="protein sequence ID" value="WPU65119.1"/>
    <property type="molecule type" value="Genomic_DNA"/>
</dbReference>
<keyword evidence="1 4" id="KW-0812">Transmembrane</keyword>
<evidence type="ECO:0000256" key="4">
    <source>
        <dbReference type="SAM" id="Phobius"/>
    </source>
</evidence>
<dbReference type="Gene3D" id="1.20.1250.20">
    <property type="entry name" value="MFS general substrate transporter like domains"/>
    <property type="match status" value="2"/>
</dbReference>
<dbReference type="PANTHER" id="PTHR23525:SF1">
    <property type="entry name" value="NODULIN-LIKE DOMAIN-CONTAINING PROTEIN"/>
    <property type="match status" value="1"/>
</dbReference>
<evidence type="ECO:0000313" key="5">
    <source>
        <dbReference type="EMBL" id="WPU65119.1"/>
    </source>
</evidence>
<dbReference type="Pfam" id="PF07690">
    <property type="entry name" value="MFS_1"/>
    <property type="match status" value="1"/>
</dbReference>
<evidence type="ECO:0000256" key="1">
    <source>
        <dbReference type="ARBA" id="ARBA00022692"/>
    </source>
</evidence>
<dbReference type="KEGG" id="psti:SOO65_20690"/>
<feature type="transmembrane region" description="Helical" evidence="4">
    <location>
        <begin position="379"/>
        <end position="397"/>
    </location>
</feature>
<feature type="transmembrane region" description="Helical" evidence="4">
    <location>
        <begin position="53"/>
        <end position="73"/>
    </location>
</feature>
<feature type="transmembrane region" description="Helical" evidence="4">
    <location>
        <begin position="181"/>
        <end position="199"/>
    </location>
</feature>
<dbReference type="AlphaFoldDB" id="A0AAX4HPE1"/>
<gene>
    <name evidence="5" type="ORF">SOO65_20690</name>
</gene>
<keyword evidence="6" id="KW-1185">Reference proteome</keyword>
<feature type="transmembrane region" description="Helical" evidence="4">
    <location>
        <begin position="80"/>
        <end position="99"/>
    </location>
</feature>
<keyword evidence="2 4" id="KW-1133">Transmembrane helix</keyword>
<dbReference type="InterPro" id="IPR036259">
    <property type="entry name" value="MFS_trans_sf"/>
</dbReference>
<dbReference type="Proteomes" id="UP001324634">
    <property type="component" value="Chromosome"/>
</dbReference>
<accession>A0AAX4HPE1</accession>
<feature type="transmembrane region" description="Helical" evidence="4">
    <location>
        <begin position="140"/>
        <end position="161"/>
    </location>
</feature>
<dbReference type="GO" id="GO:0022857">
    <property type="term" value="F:transmembrane transporter activity"/>
    <property type="evidence" value="ECO:0007669"/>
    <property type="project" value="InterPro"/>
</dbReference>
<feature type="transmembrane region" description="Helical" evidence="4">
    <location>
        <begin position="343"/>
        <end position="359"/>
    </location>
</feature>
<dbReference type="SUPFAM" id="SSF103473">
    <property type="entry name" value="MFS general substrate transporter"/>
    <property type="match status" value="1"/>
</dbReference>
<feature type="transmembrane region" description="Helical" evidence="4">
    <location>
        <begin position="105"/>
        <end position="128"/>
    </location>
</feature>
<dbReference type="InterPro" id="IPR011701">
    <property type="entry name" value="MFS"/>
</dbReference>
<feature type="transmembrane region" description="Helical" evidence="4">
    <location>
        <begin position="20"/>
        <end position="41"/>
    </location>
</feature>